<sequence length="86" mass="9571">MSIEEMQNMYGSNNVKIQTYNRKSNKGNPIADFLNSPITDKEYAYKVAQLGGVYMKGGVFRVIQKFEDGELTRGKALSIIGGSIVF</sequence>
<proteinExistence type="predicted"/>
<gene>
    <name evidence="1" type="ORF">HGP29_12385</name>
</gene>
<evidence type="ECO:0000313" key="2">
    <source>
        <dbReference type="Proteomes" id="UP000585050"/>
    </source>
</evidence>
<comment type="caution">
    <text evidence="1">The sequence shown here is derived from an EMBL/GenBank/DDBJ whole genome shotgun (WGS) entry which is preliminary data.</text>
</comment>
<keyword evidence="2" id="KW-1185">Reference proteome</keyword>
<accession>A0A7X8XWA2</accession>
<evidence type="ECO:0000313" key="1">
    <source>
        <dbReference type="EMBL" id="NLR92014.1"/>
    </source>
</evidence>
<reference evidence="1 2" key="1">
    <citation type="submission" date="2020-04" db="EMBL/GenBank/DDBJ databases">
        <title>Flammeovirga sp. SR4, a novel species isolated from seawater.</title>
        <authorList>
            <person name="Wang X."/>
        </authorList>
    </citation>
    <scope>NUCLEOTIDE SEQUENCE [LARGE SCALE GENOMIC DNA]</scope>
    <source>
        <strain evidence="1 2">SR4</strain>
    </source>
</reference>
<dbReference type="Proteomes" id="UP000585050">
    <property type="component" value="Unassembled WGS sequence"/>
</dbReference>
<organism evidence="1 2">
    <name type="scientific">Flammeovirga agarivorans</name>
    <dbReference type="NCBI Taxonomy" id="2726742"/>
    <lineage>
        <taxon>Bacteria</taxon>
        <taxon>Pseudomonadati</taxon>
        <taxon>Bacteroidota</taxon>
        <taxon>Cytophagia</taxon>
        <taxon>Cytophagales</taxon>
        <taxon>Flammeovirgaceae</taxon>
        <taxon>Flammeovirga</taxon>
    </lineage>
</organism>
<dbReference type="EMBL" id="JABAIL010000003">
    <property type="protein sequence ID" value="NLR92014.1"/>
    <property type="molecule type" value="Genomic_DNA"/>
</dbReference>
<name>A0A7X8XWA2_9BACT</name>
<protein>
    <submittedName>
        <fullName evidence="1">Uncharacterized protein</fullName>
    </submittedName>
</protein>
<dbReference type="RefSeq" id="WP_168882720.1">
    <property type="nucleotide sequence ID" value="NZ_JABAIL010000003.1"/>
</dbReference>
<dbReference type="AlphaFoldDB" id="A0A7X8XWA2"/>